<dbReference type="HAMAP" id="MF_00017">
    <property type="entry name" value="RecR"/>
    <property type="match status" value="1"/>
</dbReference>
<comment type="caution">
    <text evidence="8">The sequence shown here is derived from an EMBL/GenBank/DDBJ whole genome shotgun (WGS) entry which is preliminary data.</text>
</comment>
<accession>A0A645EMY5</accession>
<dbReference type="InterPro" id="IPR000093">
    <property type="entry name" value="DNA_Rcmb_RecR"/>
</dbReference>
<dbReference type="PANTHER" id="PTHR30446:SF0">
    <property type="entry name" value="RECOMBINATION PROTEIN RECR"/>
    <property type="match status" value="1"/>
</dbReference>
<keyword evidence="2" id="KW-0227">DNA damage</keyword>
<evidence type="ECO:0000256" key="2">
    <source>
        <dbReference type="ARBA" id="ARBA00022763"/>
    </source>
</evidence>
<evidence type="ECO:0000256" key="3">
    <source>
        <dbReference type="ARBA" id="ARBA00022771"/>
    </source>
</evidence>
<organism evidence="8">
    <name type="scientific">bioreactor metagenome</name>
    <dbReference type="NCBI Taxonomy" id="1076179"/>
    <lineage>
        <taxon>unclassified sequences</taxon>
        <taxon>metagenomes</taxon>
        <taxon>ecological metagenomes</taxon>
    </lineage>
</organism>
<dbReference type="Pfam" id="PF13662">
    <property type="entry name" value="Toprim_4"/>
    <property type="match status" value="1"/>
</dbReference>
<dbReference type="Pfam" id="PF21175">
    <property type="entry name" value="RecR_C"/>
    <property type="match status" value="1"/>
</dbReference>
<dbReference type="PROSITE" id="PS50880">
    <property type="entry name" value="TOPRIM"/>
    <property type="match status" value="1"/>
</dbReference>
<dbReference type="Gene3D" id="3.40.1360.10">
    <property type="match status" value="1"/>
</dbReference>
<dbReference type="GO" id="GO:0008270">
    <property type="term" value="F:zinc ion binding"/>
    <property type="evidence" value="ECO:0007669"/>
    <property type="project" value="UniProtKB-KW"/>
</dbReference>
<proteinExistence type="inferred from homology"/>
<dbReference type="Gene3D" id="6.10.250.240">
    <property type="match status" value="1"/>
</dbReference>
<sequence>MDGIGPDRLNIKKLLSRLDETVSEVIIATNPSVEGEATAMYLGRLIKPMGIKVTRLAYGLPAGGELEYADELTLARAFEGRTQL</sequence>
<dbReference type="InterPro" id="IPR034137">
    <property type="entry name" value="TOPRIM_RecR"/>
</dbReference>
<dbReference type="GO" id="GO:0006281">
    <property type="term" value="P:DNA repair"/>
    <property type="evidence" value="ECO:0007669"/>
    <property type="project" value="UniProtKB-KW"/>
</dbReference>
<dbReference type="AlphaFoldDB" id="A0A645EMY5"/>
<evidence type="ECO:0000256" key="6">
    <source>
        <dbReference type="ARBA" id="ARBA00023204"/>
    </source>
</evidence>
<dbReference type="CDD" id="cd01025">
    <property type="entry name" value="TOPRIM_recR"/>
    <property type="match status" value="1"/>
</dbReference>
<keyword evidence="6" id="KW-0234">DNA repair</keyword>
<dbReference type="GO" id="GO:0006310">
    <property type="term" value="P:DNA recombination"/>
    <property type="evidence" value="ECO:0007669"/>
    <property type="project" value="UniProtKB-KW"/>
</dbReference>
<dbReference type="SUPFAM" id="SSF111304">
    <property type="entry name" value="Recombination protein RecR"/>
    <property type="match status" value="1"/>
</dbReference>
<dbReference type="PANTHER" id="PTHR30446">
    <property type="entry name" value="RECOMBINATION PROTEIN RECR"/>
    <property type="match status" value="1"/>
</dbReference>
<name>A0A645EMY5_9ZZZZ</name>
<keyword evidence="4" id="KW-0862">Zinc</keyword>
<feature type="domain" description="Toprim" evidence="7">
    <location>
        <begin position="1"/>
        <end position="61"/>
    </location>
</feature>
<gene>
    <name evidence="8" type="primary">recR_46</name>
    <name evidence="8" type="ORF">SDC9_150023</name>
</gene>
<evidence type="ECO:0000256" key="4">
    <source>
        <dbReference type="ARBA" id="ARBA00022833"/>
    </source>
</evidence>
<evidence type="ECO:0000259" key="7">
    <source>
        <dbReference type="PROSITE" id="PS50880"/>
    </source>
</evidence>
<dbReference type="EMBL" id="VSSQ01048760">
    <property type="protein sequence ID" value="MPN02806.1"/>
    <property type="molecule type" value="Genomic_DNA"/>
</dbReference>
<evidence type="ECO:0000256" key="1">
    <source>
        <dbReference type="ARBA" id="ARBA00022723"/>
    </source>
</evidence>
<keyword evidence="5" id="KW-0233">DNA recombination</keyword>
<protein>
    <submittedName>
        <fullName evidence="8">Recombination protein RecR</fullName>
    </submittedName>
</protein>
<dbReference type="InterPro" id="IPR006171">
    <property type="entry name" value="TOPRIM_dom"/>
</dbReference>
<keyword evidence="3" id="KW-0863">Zinc-finger</keyword>
<reference evidence="8" key="1">
    <citation type="submission" date="2019-08" db="EMBL/GenBank/DDBJ databases">
        <authorList>
            <person name="Kucharzyk K."/>
            <person name="Murdoch R.W."/>
            <person name="Higgins S."/>
            <person name="Loffler F."/>
        </authorList>
    </citation>
    <scope>NUCLEOTIDE SEQUENCE</scope>
</reference>
<evidence type="ECO:0000313" key="8">
    <source>
        <dbReference type="EMBL" id="MPN02806.1"/>
    </source>
</evidence>
<keyword evidence="1" id="KW-0479">Metal-binding</keyword>
<dbReference type="InterPro" id="IPR023627">
    <property type="entry name" value="Rcmb_RecR"/>
</dbReference>
<dbReference type="GO" id="GO:0003677">
    <property type="term" value="F:DNA binding"/>
    <property type="evidence" value="ECO:0007669"/>
    <property type="project" value="InterPro"/>
</dbReference>
<evidence type="ECO:0000256" key="5">
    <source>
        <dbReference type="ARBA" id="ARBA00023172"/>
    </source>
</evidence>